<evidence type="ECO:0000313" key="2">
    <source>
        <dbReference type="EMBL" id="GFD51126.1"/>
    </source>
</evidence>
<name>A0A699WZS9_TANCI</name>
<sequence>NSIQIKNKGKEIAKPITPPSKTASEEDNDPEQAKRDKDITSSNSKNKNVDTTPWFKNDNQSGQFENQRTVNVAAAGENVGSKVVQQSGIQC</sequence>
<organism evidence="2">
    <name type="scientific">Tanacetum cinerariifolium</name>
    <name type="common">Dalmatian daisy</name>
    <name type="synonym">Chrysanthemum cinerariifolium</name>
    <dbReference type="NCBI Taxonomy" id="118510"/>
    <lineage>
        <taxon>Eukaryota</taxon>
        <taxon>Viridiplantae</taxon>
        <taxon>Streptophyta</taxon>
        <taxon>Embryophyta</taxon>
        <taxon>Tracheophyta</taxon>
        <taxon>Spermatophyta</taxon>
        <taxon>Magnoliopsida</taxon>
        <taxon>eudicotyledons</taxon>
        <taxon>Gunneridae</taxon>
        <taxon>Pentapetalae</taxon>
        <taxon>asterids</taxon>
        <taxon>campanulids</taxon>
        <taxon>Asterales</taxon>
        <taxon>Asteraceae</taxon>
        <taxon>Asteroideae</taxon>
        <taxon>Anthemideae</taxon>
        <taxon>Anthemidinae</taxon>
        <taxon>Tanacetum</taxon>
    </lineage>
</organism>
<feature type="region of interest" description="Disordered" evidence="1">
    <location>
        <begin position="1"/>
        <end position="63"/>
    </location>
</feature>
<feature type="non-terminal residue" evidence="2">
    <location>
        <position position="91"/>
    </location>
</feature>
<reference evidence="2" key="1">
    <citation type="journal article" date="2019" name="Sci. Rep.">
        <title>Draft genome of Tanacetum cinerariifolium, the natural source of mosquito coil.</title>
        <authorList>
            <person name="Yamashiro T."/>
            <person name="Shiraishi A."/>
            <person name="Satake H."/>
            <person name="Nakayama K."/>
        </authorList>
    </citation>
    <scope>NUCLEOTIDE SEQUENCE</scope>
</reference>
<gene>
    <name evidence="2" type="ORF">Tci_923095</name>
</gene>
<dbReference type="AlphaFoldDB" id="A0A699WZS9"/>
<comment type="caution">
    <text evidence="2">The sequence shown here is derived from an EMBL/GenBank/DDBJ whole genome shotgun (WGS) entry which is preliminary data.</text>
</comment>
<protein>
    <submittedName>
        <fullName evidence="2">Uncharacterized protein</fullName>
    </submittedName>
</protein>
<accession>A0A699WZS9</accession>
<feature type="compositionally biased region" description="Polar residues" evidence="1">
    <location>
        <begin position="40"/>
        <end position="51"/>
    </location>
</feature>
<dbReference type="EMBL" id="BKCJ011766042">
    <property type="protein sequence ID" value="GFD51126.1"/>
    <property type="molecule type" value="Genomic_DNA"/>
</dbReference>
<feature type="non-terminal residue" evidence="2">
    <location>
        <position position="1"/>
    </location>
</feature>
<proteinExistence type="predicted"/>
<evidence type="ECO:0000256" key="1">
    <source>
        <dbReference type="SAM" id="MobiDB-lite"/>
    </source>
</evidence>